<name>A0AA35X2J4_GEOBA</name>
<dbReference type="SMART" id="SM00256">
    <property type="entry name" value="FBOX"/>
    <property type="match status" value="1"/>
</dbReference>
<dbReference type="EMBL" id="CASHTH010002806">
    <property type="protein sequence ID" value="CAI8035487.1"/>
    <property type="molecule type" value="Genomic_DNA"/>
</dbReference>
<feature type="region of interest" description="Disordered" evidence="8">
    <location>
        <begin position="600"/>
        <end position="625"/>
    </location>
</feature>
<evidence type="ECO:0000256" key="2">
    <source>
        <dbReference type="ARBA" id="ARBA00004556"/>
    </source>
</evidence>
<feature type="compositionally biased region" description="Acidic residues" evidence="8">
    <location>
        <begin position="603"/>
        <end position="616"/>
    </location>
</feature>
<keyword evidence="4" id="KW-0963">Cytoplasm</keyword>
<dbReference type="Pfam" id="PF12937">
    <property type="entry name" value="F-box-like"/>
    <property type="match status" value="1"/>
</dbReference>
<dbReference type="PANTHER" id="PTHR10177">
    <property type="entry name" value="CYCLINS"/>
    <property type="match status" value="1"/>
</dbReference>
<evidence type="ECO:0000256" key="4">
    <source>
        <dbReference type="ARBA" id="ARBA00022490"/>
    </source>
</evidence>
<dbReference type="PROSITE" id="PS50181">
    <property type="entry name" value="FBOX"/>
    <property type="match status" value="1"/>
</dbReference>
<dbReference type="InterPro" id="IPR001810">
    <property type="entry name" value="F-box_dom"/>
</dbReference>
<dbReference type="InterPro" id="IPR004367">
    <property type="entry name" value="Cyclin_C-dom"/>
</dbReference>
<keyword evidence="11" id="KW-1185">Reference proteome</keyword>
<evidence type="ECO:0000313" key="11">
    <source>
        <dbReference type="Proteomes" id="UP001174909"/>
    </source>
</evidence>
<dbReference type="SUPFAM" id="SSF47954">
    <property type="entry name" value="Cyclin-like"/>
    <property type="match status" value="2"/>
</dbReference>
<proteinExistence type="inferred from homology"/>
<comment type="caution">
    <text evidence="10">The sequence shown here is derived from an EMBL/GenBank/DDBJ whole genome shotgun (WGS) entry which is preliminary data.</text>
</comment>
<comment type="subcellular location">
    <subcellularLocation>
        <location evidence="1">Cytoplasm</location>
        <location evidence="1">Cytoskeleton</location>
        <location evidence="1">Microtubule organizing center</location>
        <location evidence="1">Centrosome</location>
        <location evidence="1">Centriole</location>
    </subcellularLocation>
    <subcellularLocation>
        <location evidence="2">Cytoplasm</location>
        <location evidence="2">Perinuclear region</location>
    </subcellularLocation>
</comment>
<dbReference type="InterPro" id="IPR013763">
    <property type="entry name" value="Cyclin-like_dom"/>
</dbReference>
<keyword evidence="5 7" id="KW-0195">Cyclin</keyword>
<organism evidence="10 11">
    <name type="scientific">Geodia barretti</name>
    <name type="common">Barrett's horny sponge</name>
    <dbReference type="NCBI Taxonomy" id="519541"/>
    <lineage>
        <taxon>Eukaryota</taxon>
        <taxon>Metazoa</taxon>
        <taxon>Porifera</taxon>
        <taxon>Demospongiae</taxon>
        <taxon>Heteroscleromorpha</taxon>
        <taxon>Tetractinellida</taxon>
        <taxon>Astrophorina</taxon>
        <taxon>Geodiidae</taxon>
        <taxon>Geodia</taxon>
    </lineage>
</organism>
<evidence type="ECO:0000313" key="10">
    <source>
        <dbReference type="EMBL" id="CAI8035487.1"/>
    </source>
</evidence>
<evidence type="ECO:0000256" key="8">
    <source>
        <dbReference type="SAM" id="MobiDB-lite"/>
    </source>
</evidence>
<dbReference type="SMART" id="SM00385">
    <property type="entry name" value="CYCLIN"/>
    <property type="match status" value="2"/>
</dbReference>
<accession>A0AA35X2J4</accession>
<reference evidence="10" key="1">
    <citation type="submission" date="2023-03" db="EMBL/GenBank/DDBJ databases">
        <authorList>
            <person name="Steffen K."/>
            <person name="Cardenas P."/>
        </authorList>
    </citation>
    <scope>NUCLEOTIDE SEQUENCE</scope>
</reference>
<gene>
    <name evidence="10" type="ORF">GBAR_LOCUS19911</name>
</gene>
<dbReference type="Gene3D" id="1.20.1280.50">
    <property type="match status" value="1"/>
</dbReference>
<comment type="similarity">
    <text evidence="7">Belongs to the cyclin family.</text>
</comment>
<dbReference type="FunFam" id="1.10.472.10:FF:000038">
    <property type="entry name" value="Cyclin F"/>
    <property type="match status" value="1"/>
</dbReference>
<dbReference type="GO" id="GO:0048471">
    <property type="term" value="C:perinuclear region of cytoplasm"/>
    <property type="evidence" value="ECO:0007669"/>
    <property type="project" value="UniProtKB-SubCell"/>
</dbReference>
<dbReference type="InterPro" id="IPR039361">
    <property type="entry name" value="Cyclin"/>
</dbReference>
<dbReference type="GO" id="GO:0005814">
    <property type="term" value="C:centriole"/>
    <property type="evidence" value="ECO:0007669"/>
    <property type="project" value="UniProtKB-SubCell"/>
</dbReference>
<dbReference type="AlphaFoldDB" id="A0AA35X2J4"/>
<evidence type="ECO:0000256" key="7">
    <source>
        <dbReference type="RuleBase" id="RU000383"/>
    </source>
</evidence>
<evidence type="ECO:0000256" key="1">
    <source>
        <dbReference type="ARBA" id="ARBA00004114"/>
    </source>
</evidence>
<dbReference type="Pfam" id="PF02984">
    <property type="entry name" value="Cyclin_C"/>
    <property type="match status" value="1"/>
</dbReference>
<keyword evidence="6" id="KW-0206">Cytoskeleton</keyword>
<dbReference type="Proteomes" id="UP001174909">
    <property type="component" value="Unassembled WGS sequence"/>
</dbReference>
<dbReference type="Pfam" id="PF00134">
    <property type="entry name" value="Cyclin_N"/>
    <property type="match status" value="1"/>
</dbReference>
<evidence type="ECO:0000256" key="5">
    <source>
        <dbReference type="ARBA" id="ARBA00023127"/>
    </source>
</evidence>
<dbReference type="InterPro" id="IPR036915">
    <property type="entry name" value="Cyclin-like_sf"/>
</dbReference>
<dbReference type="Gene3D" id="1.10.472.10">
    <property type="entry name" value="Cyclin-like"/>
    <property type="match status" value="2"/>
</dbReference>
<dbReference type="SUPFAM" id="SSF81383">
    <property type="entry name" value="F-box domain"/>
    <property type="match status" value="1"/>
</dbReference>
<dbReference type="InterPro" id="IPR006671">
    <property type="entry name" value="Cyclin_N"/>
</dbReference>
<evidence type="ECO:0000259" key="9">
    <source>
        <dbReference type="PROSITE" id="PS50181"/>
    </source>
</evidence>
<feature type="domain" description="F-box" evidence="9">
    <location>
        <begin position="21"/>
        <end position="70"/>
    </location>
</feature>
<dbReference type="SMART" id="SM01332">
    <property type="entry name" value="Cyclin_C"/>
    <property type="match status" value="1"/>
</dbReference>
<evidence type="ECO:0000256" key="3">
    <source>
        <dbReference type="ARBA" id="ARBA00019493"/>
    </source>
</evidence>
<sequence length="663" mass="73046">MSGWSLHGELSPLDLQRESQRCGLMGLPPELLVMVLARVGLRDLANLRQVCRRLRDMVDGAVGGKLWATVSLQGLAVDSTHLLLIEKAAGFGNKEAIIKLAMAFLYNQGVPKGAGAGTLDSWNGIRAAHLLLKLDSSYPSSRPFSWFLIRPPWSSSVSNKVCAYHKMVERCLDRRTPGLEAEGERESKGDGEANSGLFYSLGQTVNFLEADGKDAETGQTAMDWFERGASHRCPFSALEVWRRSMKPQLAVKEVPAVRSLRKIIAMSNHTSTLEAKMELCMTYAGGYTGSVGREEAFAFIRDQMMASRPSLSQSMFRVQRDITNAMRFITVDWMIEIAELKSLSSRTLHQAVTLFDAYLLSRQVDRSALQLLGVTSILVASRWSGATMLTIRESSWLTDNTYSYDEVVKMMSELLGTFHGDIQRQTMSDYLEVLLALVQASPTVHSMATYLSEGVLLHPELSRFSSAHLAAACLLNAQIILRQDYPWPMYMEKATGFSLSSLSPCSLMIFKRCLTKEFSVADHRGVELCAIVSRYSNPSHHCISKQEIMSLEEFSEQLGVTFDPATSTSPQRPTPQKKDGKVLSFLSDSCYLSSPLWFSGSDSESESEPDLVEEGENVSAGEARGLGSDGERSGFLCAGFLLLLRCLSLSLPAGPLPFLVGGV</sequence>
<protein>
    <recommendedName>
        <fullName evidence="3">Cyclin-F</fullName>
    </recommendedName>
</protein>
<dbReference type="InterPro" id="IPR036047">
    <property type="entry name" value="F-box-like_dom_sf"/>
</dbReference>
<evidence type="ECO:0000256" key="6">
    <source>
        <dbReference type="ARBA" id="ARBA00023212"/>
    </source>
</evidence>